<evidence type="ECO:0000259" key="1">
    <source>
        <dbReference type="Pfam" id="PF12728"/>
    </source>
</evidence>
<keyword evidence="3" id="KW-1185">Reference proteome</keyword>
<dbReference type="EMBL" id="JAAEDL010000017">
    <property type="protein sequence ID" value="MBR0682223.1"/>
    <property type="molecule type" value="Genomic_DNA"/>
</dbReference>
<reference evidence="2" key="1">
    <citation type="submission" date="2020-01" db="EMBL/GenBank/DDBJ databases">
        <authorList>
            <person name="Rat A."/>
        </authorList>
    </citation>
    <scope>NUCLEOTIDE SEQUENCE</scope>
    <source>
        <strain evidence="2">LMG 31228</strain>
    </source>
</reference>
<evidence type="ECO:0000313" key="2">
    <source>
        <dbReference type="EMBL" id="MBR0682223.1"/>
    </source>
</evidence>
<comment type="caution">
    <text evidence="2">The sequence shown here is derived from an EMBL/GenBank/DDBJ whole genome shotgun (WGS) entry which is preliminary data.</text>
</comment>
<dbReference type="SUPFAM" id="SSF46955">
    <property type="entry name" value="Putative DNA-binding domain"/>
    <property type="match status" value="1"/>
</dbReference>
<proteinExistence type="predicted"/>
<dbReference type="Pfam" id="PF12728">
    <property type="entry name" value="HTH_17"/>
    <property type="match status" value="1"/>
</dbReference>
<dbReference type="RefSeq" id="WP_211847759.1">
    <property type="nucleotide sequence ID" value="NZ_JAAEDL010000017.1"/>
</dbReference>
<dbReference type="Proteomes" id="UP001138709">
    <property type="component" value="Unassembled WGS sequence"/>
</dbReference>
<protein>
    <submittedName>
        <fullName evidence="2">Helix-turn-helix domain-containing protein</fullName>
    </submittedName>
</protein>
<dbReference type="InterPro" id="IPR009061">
    <property type="entry name" value="DNA-bd_dom_put_sf"/>
</dbReference>
<name>A0A9X9XET7_9PROT</name>
<dbReference type="InterPro" id="IPR041657">
    <property type="entry name" value="HTH_17"/>
</dbReference>
<sequence length="73" mass="8145">MPDTPEEFLTEAEAAELLRVGRRSLERWRTTGDGPAWVRAGLRRVLYPRAALTAWAAARTYPHRAAELAARAA</sequence>
<organism evidence="2 3">
    <name type="scientific">Neoroseomonas eburnea</name>
    <dbReference type="NCBI Taxonomy" id="1346889"/>
    <lineage>
        <taxon>Bacteria</taxon>
        <taxon>Pseudomonadati</taxon>
        <taxon>Pseudomonadota</taxon>
        <taxon>Alphaproteobacteria</taxon>
        <taxon>Acetobacterales</taxon>
        <taxon>Acetobacteraceae</taxon>
        <taxon>Neoroseomonas</taxon>
    </lineage>
</organism>
<gene>
    <name evidence="2" type="ORF">GXW74_17160</name>
</gene>
<accession>A0A9X9XET7</accession>
<evidence type="ECO:0000313" key="3">
    <source>
        <dbReference type="Proteomes" id="UP001138709"/>
    </source>
</evidence>
<dbReference type="AlphaFoldDB" id="A0A9X9XET7"/>
<reference evidence="2" key="2">
    <citation type="journal article" date="2021" name="Syst. Appl. Microbiol.">
        <title>Roseomonas hellenica sp. nov., isolated from roots of wild-growing Alkanna tinctoria.</title>
        <authorList>
            <person name="Rat A."/>
            <person name="Naranjo H.D."/>
            <person name="Lebbe L."/>
            <person name="Cnockaert M."/>
            <person name="Krigas N."/>
            <person name="Grigoriadou K."/>
            <person name="Maloupa E."/>
            <person name="Willems A."/>
        </authorList>
    </citation>
    <scope>NUCLEOTIDE SEQUENCE</scope>
    <source>
        <strain evidence="2">LMG 31228</strain>
    </source>
</reference>
<feature type="domain" description="Helix-turn-helix" evidence="1">
    <location>
        <begin position="8"/>
        <end position="59"/>
    </location>
</feature>